<dbReference type="Proteomes" id="UP000637002">
    <property type="component" value="Unassembled WGS sequence"/>
</dbReference>
<accession>A0A916U193</accession>
<evidence type="ECO:0000313" key="3">
    <source>
        <dbReference type="Proteomes" id="UP000637002"/>
    </source>
</evidence>
<dbReference type="EMBL" id="BMGG01000002">
    <property type="protein sequence ID" value="GGC55929.1"/>
    <property type="molecule type" value="Genomic_DNA"/>
</dbReference>
<name>A0A916U193_9HYPH</name>
<reference evidence="2" key="1">
    <citation type="journal article" date="2014" name="Int. J. Syst. Evol. Microbiol.">
        <title>Complete genome sequence of Corynebacterium casei LMG S-19264T (=DSM 44701T), isolated from a smear-ripened cheese.</title>
        <authorList>
            <consortium name="US DOE Joint Genome Institute (JGI-PGF)"/>
            <person name="Walter F."/>
            <person name="Albersmeier A."/>
            <person name="Kalinowski J."/>
            <person name="Ruckert C."/>
        </authorList>
    </citation>
    <scope>NUCLEOTIDE SEQUENCE</scope>
    <source>
        <strain evidence="2">CGMCC 1.12919</strain>
    </source>
</reference>
<keyword evidence="1" id="KW-0812">Transmembrane</keyword>
<gene>
    <name evidence="2" type="ORF">GCM10010994_13590</name>
</gene>
<proteinExistence type="predicted"/>
<protein>
    <submittedName>
        <fullName evidence="2">Uncharacterized protein</fullName>
    </submittedName>
</protein>
<evidence type="ECO:0000256" key="1">
    <source>
        <dbReference type="SAM" id="Phobius"/>
    </source>
</evidence>
<reference evidence="2" key="2">
    <citation type="submission" date="2020-09" db="EMBL/GenBank/DDBJ databases">
        <authorList>
            <person name="Sun Q."/>
            <person name="Zhou Y."/>
        </authorList>
    </citation>
    <scope>NUCLEOTIDE SEQUENCE</scope>
    <source>
        <strain evidence="2">CGMCC 1.12919</strain>
    </source>
</reference>
<keyword evidence="3" id="KW-1185">Reference proteome</keyword>
<keyword evidence="1" id="KW-1133">Transmembrane helix</keyword>
<sequence>MRLLGRADHGVAGTLAKAAMAVTFVSLLAVGWLFSTLSPGDAQHWLTSEPPNAAQGAGRAAVAAAGGLAQRAASLELNPCGLVQVR</sequence>
<evidence type="ECO:0000313" key="2">
    <source>
        <dbReference type="EMBL" id="GGC55929.1"/>
    </source>
</evidence>
<organism evidence="2 3">
    <name type="scientific">Chelatococcus reniformis</name>
    <dbReference type="NCBI Taxonomy" id="1494448"/>
    <lineage>
        <taxon>Bacteria</taxon>
        <taxon>Pseudomonadati</taxon>
        <taxon>Pseudomonadota</taxon>
        <taxon>Alphaproteobacteria</taxon>
        <taxon>Hyphomicrobiales</taxon>
        <taxon>Chelatococcaceae</taxon>
        <taxon>Chelatococcus</taxon>
    </lineage>
</organism>
<comment type="caution">
    <text evidence="2">The sequence shown here is derived from an EMBL/GenBank/DDBJ whole genome shotgun (WGS) entry which is preliminary data.</text>
</comment>
<dbReference type="AlphaFoldDB" id="A0A916U193"/>
<dbReference type="RefSeq" id="WP_188608374.1">
    <property type="nucleotide sequence ID" value="NZ_BMGG01000002.1"/>
</dbReference>
<feature type="transmembrane region" description="Helical" evidence="1">
    <location>
        <begin position="12"/>
        <end position="34"/>
    </location>
</feature>
<keyword evidence="1" id="KW-0472">Membrane</keyword>